<keyword evidence="2" id="KW-1185">Reference proteome</keyword>
<organism evidence="1 2">
    <name type="scientific">Meloidogyne enterolobii</name>
    <name type="common">Root-knot nematode worm</name>
    <name type="synonym">Meloidogyne mayaguensis</name>
    <dbReference type="NCBI Taxonomy" id="390850"/>
    <lineage>
        <taxon>Eukaryota</taxon>
        <taxon>Metazoa</taxon>
        <taxon>Ecdysozoa</taxon>
        <taxon>Nematoda</taxon>
        <taxon>Chromadorea</taxon>
        <taxon>Rhabditida</taxon>
        <taxon>Tylenchina</taxon>
        <taxon>Tylenchomorpha</taxon>
        <taxon>Tylenchoidea</taxon>
        <taxon>Meloidogynidae</taxon>
        <taxon>Meloidogyninae</taxon>
        <taxon>Meloidogyne</taxon>
    </lineage>
</organism>
<reference evidence="1" key="1">
    <citation type="submission" date="2023-11" db="EMBL/GenBank/DDBJ databases">
        <authorList>
            <person name="Poullet M."/>
        </authorList>
    </citation>
    <scope>NUCLEOTIDE SEQUENCE</scope>
    <source>
        <strain evidence="1">E1834</strain>
    </source>
</reference>
<sequence>MASNNKNSPQAQALQAVADLEIEMMTDTYRRMTQSCQSKCINTSYRESELLKGFLINLFSGVSKLFYGPHSPCLIFVFYLFFGLLRFRTSFGLGARVIGFKPNRETFSMDPHLRDSFFILFIGVCCRFRIL</sequence>
<name>A0ACB1ANR7_MELEN</name>
<protein>
    <submittedName>
        <fullName evidence="1">Uncharacterized protein</fullName>
    </submittedName>
</protein>
<dbReference type="EMBL" id="CAVMJV010000091">
    <property type="protein sequence ID" value="CAK5091966.1"/>
    <property type="molecule type" value="Genomic_DNA"/>
</dbReference>
<evidence type="ECO:0000313" key="1">
    <source>
        <dbReference type="EMBL" id="CAK5091966.1"/>
    </source>
</evidence>
<gene>
    <name evidence="1" type="ORF">MENTE1834_LOCUS39834</name>
</gene>
<dbReference type="Proteomes" id="UP001497535">
    <property type="component" value="Unassembled WGS sequence"/>
</dbReference>
<evidence type="ECO:0000313" key="2">
    <source>
        <dbReference type="Proteomes" id="UP001497535"/>
    </source>
</evidence>
<proteinExistence type="predicted"/>
<comment type="caution">
    <text evidence="1">The sequence shown here is derived from an EMBL/GenBank/DDBJ whole genome shotgun (WGS) entry which is preliminary data.</text>
</comment>
<accession>A0ACB1ANR7</accession>